<dbReference type="InterPro" id="IPR029058">
    <property type="entry name" value="AB_hydrolase_fold"/>
</dbReference>
<accession>A0A2G4F2D1</accession>
<organism evidence="1 2">
    <name type="scientific">Tychonema bourrellyi FEM_GT703</name>
    <dbReference type="NCBI Taxonomy" id="2040638"/>
    <lineage>
        <taxon>Bacteria</taxon>
        <taxon>Bacillati</taxon>
        <taxon>Cyanobacteriota</taxon>
        <taxon>Cyanophyceae</taxon>
        <taxon>Oscillatoriophycideae</taxon>
        <taxon>Oscillatoriales</taxon>
        <taxon>Microcoleaceae</taxon>
        <taxon>Tychonema</taxon>
    </lineage>
</organism>
<reference evidence="1" key="1">
    <citation type="submission" date="2017-10" db="EMBL/GenBank/DDBJ databases">
        <title>Draft genome sequence of the planktic cyanobacteria Tychonema bourrellyi isolated from alpine lentic freshwater.</title>
        <authorList>
            <person name="Tett A."/>
            <person name="Armanini F."/>
            <person name="Asnicar F."/>
            <person name="Boscaini A."/>
            <person name="Pasolli E."/>
            <person name="Zolfo M."/>
            <person name="Donati C."/>
            <person name="Salmaso N."/>
            <person name="Segata N."/>
        </authorList>
    </citation>
    <scope>NUCLEOTIDE SEQUENCE</scope>
    <source>
        <strain evidence="1">FEM_GT703</strain>
    </source>
</reference>
<evidence type="ECO:0000313" key="1">
    <source>
        <dbReference type="EMBL" id="PHX55906.1"/>
    </source>
</evidence>
<dbReference type="Gene3D" id="3.40.50.1820">
    <property type="entry name" value="alpha/beta hydrolase"/>
    <property type="match status" value="1"/>
</dbReference>
<comment type="caution">
    <text evidence="1">The sequence shown here is derived from an EMBL/GenBank/DDBJ whole genome shotgun (WGS) entry which is preliminary data.</text>
</comment>
<dbReference type="EMBL" id="NXIB02000037">
    <property type="protein sequence ID" value="PHX55906.1"/>
    <property type="molecule type" value="Genomic_DNA"/>
</dbReference>
<keyword evidence="2" id="KW-1185">Reference proteome</keyword>
<dbReference type="SUPFAM" id="SSF53474">
    <property type="entry name" value="alpha/beta-Hydrolases"/>
    <property type="match status" value="1"/>
</dbReference>
<evidence type="ECO:0000313" key="2">
    <source>
        <dbReference type="Proteomes" id="UP000226442"/>
    </source>
</evidence>
<protein>
    <submittedName>
        <fullName evidence="1">Lipase</fullName>
    </submittedName>
</protein>
<dbReference type="OrthoDB" id="9765872at2"/>
<dbReference type="AlphaFoldDB" id="A0A2G4F2D1"/>
<dbReference type="Pfam" id="PF02089">
    <property type="entry name" value="Palm_thioest"/>
    <property type="match status" value="1"/>
</dbReference>
<dbReference type="RefSeq" id="WP_096831101.1">
    <property type="nucleotide sequence ID" value="NZ_NXIB02000037.1"/>
</dbReference>
<dbReference type="PANTHER" id="PTHR37946">
    <property type="entry name" value="SLL1969 PROTEIN"/>
    <property type="match status" value="1"/>
</dbReference>
<name>A0A2G4F2D1_9CYAN</name>
<dbReference type="Proteomes" id="UP000226442">
    <property type="component" value="Unassembled WGS sequence"/>
</dbReference>
<proteinExistence type="predicted"/>
<dbReference type="PANTHER" id="PTHR37946:SF1">
    <property type="entry name" value="SLL1969 PROTEIN"/>
    <property type="match status" value="1"/>
</dbReference>
<gene>
    <name evidence="1" type="ORF">CP500_008400</name>
</gene>
<sequence length="203" mass="22507">MNSNCSRNPVLLIHGIFRKSGVFNKMSDHLTQLGWSVHSINLTPNWGNASLEELAQQLADYIDTNFHPEQPLDLVGLSMGGLVTRYYLQRLGGINRVQRFIAISSPHSGTWMAYTLWGKGCVQMRPGSAFLEDLNRDATVLKKLNFTSIWTPWDFIIVPASSSQISAAKDVKLSVLAHGMMARDSSSLKAVAEALLEPLKVHN</sequence>